<organism evidence="4 5">
    <name type="scientific">Trypanosoma cruzi marinkellei</name>
    <dbReference type="NCBI Taxonomy" id="85056"/>
    <lineage>
        <taxon>Eukaryota</taxon>
        <taxon>Discoba</taxon>
        <taxon>Euglenozoa</taxon>
        <taxon>Kinetoplastea</taxon>
        <taxon>Metakinetoplastina</taxon>
        <taxon>Trypanosomatida</taxon>
        <taxon>Trypanosomatidae</taxon>
        <taxon>Trypanosoma</taxon>
        <taxon>Schizotrypanum</taxon>
    </lineage>
</organism>
<dbReference type="Proteomes" id="UP000007350">
    <property type="component" value="Unassembled WGS sequence"/>
</dbReference>
<feature type="chain" id="PRO_5003864235" evidence="3">
    <location>
        <begin position="19"/>
        <end position="417"/>
    </location>
</feature>
<feature type="transmembrane region" description="Helical" evidence="2">
    <location>
        <begin position="344"/>
        <end position="367"/>
    </location>
</feature>
<dbReference type="OrthoDB" id="245730at2759"/>
<evidence type="ECO:0000256" key="3">
    <source>
        <dbReference type="SAM" id="SignalP"/>
    </source>
</evidence>
<evidence type="ECO:0000256" key="2">
    <source>
        <dbReference type="SAM" id="Phobius"/>
    </source>
</evidence>
<evidence type="ECO:0000313" key="5">
    <source>
        <dbReference type="Proteomes" id="UP000007350"/>
    </source>
</evidence>
<dbReference type="EMBL" id="AHKC01009451">
    <property type="protein sequence ID" value="EKF33049.1"/>
    <property type="molecule type" value="Genomic_DNA"/>
</dbReference>
<protein>
    <submittedName>
        <fullName evidence="4">Uncharacterized protein</fullName>
    </submittedName>
</protein>
<keyword evidence="3" id="KW-0732">Signal</keyword>
<evidence type="ECO:0000256" key="1">
    <source>
        <dbReference type="SAM" id="MobiDB-lite"/>
    </source>
</evidence>
<sequence length="417" mass="47553">MYVVLVFVLLLSVRGVDADEEDVRKNDEVVARLRKELAAEGVQPLPEPPRELGVHAACVRHGVGCPDVYVEFLETLRGNPHTVPEATPRSDALRAARNGNTRRSTPRYGAGEGRTHPRRSEDAVIEVQLENMRRLRDVMRERLAKQQSPEQQWKCKEFRWLSWGLKMAEAMHSVVMQKYWNFVMNQLLPCVLLVFVTVWVFIGNRIPRQHLRSLLADDPVCVFNEVIIRRKSPQSVAQLVMERESHNFSSMVDVDDGGSSPPNTPNGFAKEKEDSMRAIINYRRDRWVATRFALLEAYHEAHIAGVVLRLRLALSAAVLLMLCWTFFSLVLRAADVRRNSDSGILQHLLVMLFPSWMTTSFVLYIGWSWIGGMVAYAAWELVSTGEALVRTSERAAALHEKIRGALVWLSEQRVKEM</sequence>
<dbReference type="AlphaFoldDB" id="K2N508"/>
<keyword evidence="5" id="KW-1185">Reference proteome</keyword>
<comment type="caution">
    <text evidence="4">The sequence shown here is derived from an EMBL/GenBank/DDBJ whole genome shotgun (WGS) entry which is preliminary data.</text>
</comment>
<gene>
    <name evidence="4" type="ORF">MOQ_003091</name>
</gene>
<feature type="signal peptide" evidence="3">
    <location>
        <begin position="1"/>
        <end position="18"/>
    </location>
</feature>
<name>K2N508_TRYCR</name>
<reference evidence="4 5" key="1">
    <citation type="journal article" date="2012" name="BMC Genomics">
        <title>Comparative genomic analysis of human infective Trypanosoma cruzi lineages with the bat-restricted subspecies T. cruzi marinkellei.</title>
        <authorList>
            <person name="Franzen O."/>
            <person name="Talavera-Lopez C."/>
            <person name="Ochaya S."/>
            <person name="Butler C.E."/>
            <person name="Messenger L.A."/>
            <person name="Lewis M.D."/>
            <person name="Llewellyn M.S."/>
            <person name="Marinkelle C.J."/>
            <person name="Tyler K.M."/>
            <person name="Miles M.A."/>
            <person name="Andersson B."/>
        </authorList>
    </citation>
    <scope>NUCLEOTIDE SEQUENCE [LARGE SCALE GENOMIC DNA]</scope>
    <source>
        <strain evidence="4 5">B7</strain>
    </source>
</reference>
<keyword evidence="2" id="KW-1133">Transmembrane helix</keyword>
<proteinExistence type="predicted"/>
<feature type="transmembrane region" description="Helical" evidence="2">
    <location>
        <begin position="179"/>
        <end position="202"/>
    </location>
</feature>
<keyword evidence="2" id="KW-0812">Transmembrane</keyword>
<feature type="region of interest" description="Disordered" evidence="1">
    <location>
        <begin position="80"/>
        <end position="119"/>
    </location>
</feature>
<evidence type="ECO:0000313" key="4">
    <source>
        <dbReference type="EMBL" id="EKF33049.1"/>
    </source>
</evidence>
<keyword evidence="2" id="KW-0472">Membrane</keyword>
<feature type="transmembrane region" description="Helical" evidence="2">
    <location>
        <begin position="312"/>
        <end position="332"/>
    </location>
</feature>
<accession>K2N508</accession>